<proteinExistence type="predicted"/>
<keyword evidence="2" id="KW-1185">Reference proteome</keyword>
<dbReference type="AlphaFoldDB" id="A0A8T0A0Q4"/>
<dbReference type="Proteomes" id="UP000605970">
    <property type="component" value="Unassembled WGS sequence"/>
</dbReference>
<evidence type="ECO:0000313" key="1">
    <source>
        <dbReference type="EMBL" id="KAF7638693.1"/>
    </source>
</evidence>
<sequence>MELNFAFYPLPTVHLPNLQIPDLKQYKYEFDNERLTIERYDSEKLYLENRNINNKHLISTVNEQRSLSEVSSTAQNIEKIDPIKFGVFSKNFSSSISSPSFFNLENDQINKMNAQTNSLLPLNNQLNAKPCKNSFLINNFN</sequence>
<dbReference type="EMBL" id="JABEBT010000010">
    <property type="protein sequence ID" value="KAF7638693.1"/>
    <property type="molecule type" value="Genomic_DNA"/>
</dbReference>
<organism evidence="1 2">
    <name type="scientific">Meloidogyne graminicola</name>
    <dbReference type="NCBI Taxonomy" id="189291"/>
    <lineage>
        <taxon>Eukaryota</taxon>
        <taxon>Metazoa</taxon>
        <taxon>Ecdysozoa</taxon>
        <taxon>Nematoda</taxon>
        <taxon>Chromadorea</taxon>
        <taxon>Rhabditida</taxon>
        <taxon>Tylenchina</taxon>
        <taxon>Tylenchomorpha</taxon>
        <taxon>Tylenchoidea</taxon>
        <taxon>Meloidogynidae</taxon>
        <taxon>Meloidogyninae</taxon>
        <taxon>Meloidogyne</taxon>
    </lineage>
</organism>
<dbReference type="OrthoDB" id="5909613at2759"/>
<gene>
    <name evidence="1" type="ORF">Mgra_00001775</name>
</gene>
<name>A0A8T0A0Q4_9BILA</name>
<accession>A0A8T0A0Q4</accession>
<comment type="caution">
    <text evidence="1">The sequence shown here is derived from an EMBL/GenBank/DDBJ whole genome shotgun (WGS) entry which is preliminary data.</text>
</comment>
<reference evidence="1" key="1">
    <citation type="journal article" date="2020" name="Ecol. Evol.">
        <title>Genome structure and content of the rice root-knot nematode (Meloidogyne graminicola).</title>
        <authorList>
            <person name="Phan N.T."/>
            <person name="Danchin E.G.J."/>
            <person name="Klopp C."/>
            <person name="Perfus-Barbeoch L."/>
            <person name="Kozlowski D.K."/>
            <person name="Koutsovoulos G.D."/>
            <person name="Lopez-Roques C."/>
            <person name="Bouchez O."/>
            <person name="Zahm M."/>
            <person name="Besnard G."/>
            <person name="Bellafiore S."/>
        </authorList>
    </citation>
    <scope>NUCLEOTIDE SEQUENCE</scope>
    <source>
        <strain evidence="1">VN-18</strain>
    </source>
</reference>
<evidence type="ECO:0000313" key="2">
    <source>
        <dbReference type="Proteomes" id="UP000605970"/>
    </source>
</evidence>
<protein>
    <submittedName>
        <fullName evidence="1">Uncharacterized protein</fullName>
    </submittedName>
</protein>